<dbReference type="GeneID" id="4702567"/>
<evidence type="ECO:0000259" key="1">
    <source>
        <dbReference type="Pfam" id="PF13577"/>
    </source>
</evidence>
<dbReference type="RefSeq" id="XP_001270448.1">
    <property type="nucleotide sequence ID" value="XM_001270447.1"/>
</dbReference>
<name>A1CLP3_ASPCL</name>
<dbReference type="VEuPathDB" id="FungiDB:ACLA_077690"/>
<protein>
    <recommendedName>
        <fullName evidence="1">SnoaL-like domain-containing protein</fullName>
    </recommendedName>
</protein>
<organism evidence="2 3">
    <name type="scientific">Aspergillus clavatus (strain ATCC 1007 / CBS 513.65 / DSM 816 / NCTC 3887 / NRRL 1 / QM 1276 / 107)</name>
    <dbReference type="NCBI Taxonomy" id="344612"/>
    <lineage>
        <taxon>Eukaryota</taxon>
        <taxon>Fungi</taxon>
        <taxon>Dikarya</taxon>
        <taxon>Ascomycota</taxon>
        <taxon>Pezizomycotina</taxon>
        <taxon>Eurotiomycetes</taxon>
        <taxon>Eurotiomycetidae</taxon>
        <taxon>Eurotiales</taxon>
        <taxon>Aspergillaceae</taxon>
        <taxon>Aspergillus</taxon>
        <taxon>Aspergillus subgen. Fumigati</taxon>
    </lineage>
</organism>
<dbReference type="Pfam" id="PF13577">
    <property type="entry name" value="SnoaL_4"/>
    <property type="match status" value="1"/>
</dbReference>
<dbReference type="OrthoDB" id="2148716at2759"/>
<dbReference type="SUPFAM" id="SSF54427">
    <property type="entry name" value="NTF2-like"/>
    <property type="match status" value="1"/>
</dbReference>
<dbReference type="HOGENOM" id="CLU_106738_1_0_1"/>
<proteinExistence type="predicted"/>
<gene>
    <name evidence="2" type="ORF">ACLA_077690</name>
</gene>
<reference evidence="2 3" key="1">
    <citation type="journal article" date="2008" name="PLoS Genet.">
        <title>Genomic islands in the pathogenic filamentous fungus Aspergillus fumigatus.</title>
        <authorList>
            <person name="Fedorova N.D."/>
            <person name="Khaldi N."/>
            <person name="Joardar V.S."/>
            <person name="Maiti R."/>
            <person name="Amedeo P."/>
            <person name="Anderson M.J."/>
            <person name="Crabtree J."/>
            <person name="Silva J.C."/>
            <person name="Badger J.H."/>
            <person name="Albarraq A."/>
            <person name="Angiuoli S."/>
            <person name="Bussey H."/>
            <person name="Bowyer P."/>
            <person name="Cotty P.J."/>
            <person name="Dyer P.S."/>
            <person name="Egan A."/>
            <person name="Galens K."/>
            <person name="Fraser-Liggett C.M."/>
            <person name="Haas B.J."/>
            <person name="Inman J.M."/>
            <person name="Kent R."/>
            <person name="Lemieux S."/>
            <person name="Malavazi I."/>
            <person name="Orvis J."/>
            <person name="Roemer T."/>
            <person name="Ronning C.M."/>
            <person name="Sundaram J.P."/>
            <person name="Sutton G."/>
            <person name="Turner G."/>
            <person name="Venter J.C."/>
            <person name="White O.R."/>
            <person name="Whitty B.R."/>
            <person name="Youngman P."/>
            <person name="Wolfe K.H."/>
            <person name="Goldman G.H."/>
            <person name="Wortman J.R."/>
            <person name="Jiang B."/>
            <person name="Denning D.W."/>
            <person name="Nierman W.C."/>
        </authorList>
    </citation>
    <scope>NUCLEOTIDE SEQUENCE [LARGE SCALE GENOMIC DNA]</scope>
    <source>
        <strain evidence="3">ATCC 1007 / CBS 513.65 / DSM 816 / NCTC 3887 / NRRL 1</strain>
    </source>
</reference>
<dbReference type="InterPro" id="IPR032710">
    <property type="entry name" value="NTF2-like_dom_sf"/>
</dbReference>
<dbReference type="InterPro" id="IPR037401">
    <property type="entry name" value="SnoaL-like"/>
</dbReference>
<dbReference type="KEGG" id="act:ACLA_077690"/>
<dbReference type="Proteomes" id="UP000006701">
    <property type="component" value="Unassembled WGS sequence"/>
</dbReference>
<dbReference type="Gene3D" id="3.10.450.50">
    <property type="match status" value="1"/>
</dbReference>
<dbReference type="OMA" id="KLVWTEG"/>
<accession>A1CLP3</accession>
<dbReference type="STRING" id="344612.A1CLP3"/>
<evidence type="ECO:0000313" key="2">
    <source>
        <dbReference type="EMBL" id="EAW09022.1"/>
    </source>
</evidence>
<feature type="domain" description="SnoaL-like" evidence="1">
    <location>
        <begin position="51"/>
        <end position="181"/>
    </location>
</feature>
<dbReference type="EMBL" id="DS027057">
    <property type="protein sequence ID" value="EAW09022.1"/>
    <property type="molecule type" value="Genomic_DNA"/>
</dbReference>
<dbReference type="eggNOG" id="ENOG502S791">
    <property type="taxonomic scope" value="Eukaryota"/>
</dbReference>
<dbReference type="AlphaFoldDB" id="A1CLP3"/>
<sequence>MRETGYIIPFLKRSQQKANPKGLNSIYLQSDHRPIPKAMSFPTVQATLPALPLREAIVDPVYRAVLSFDENDLPLFESAFFEDAAFDFNGSVMQGRDAIKSGSWDNVSKLDTTHFLSNVRINLPSEDSTTATVTASAMAQHFRTGQGNQPDTTRLTSGALYSIDVAKDAADANGLWKIKVWKMKLVWTEGDWGVMTGN</sequence>
<evidence type="ECO:0000313" key="3">
    <source>
        <dbReference type="Proteomes" id="UP000006701"/>
    </source>
</evidence>
<keyword evidence="3" id="KW-1185">Reference proteome</keyword>